<feature type="compositionally biased region" description="Basic and acidic residues" evidence="1">
    <location>
        <begin position="220"/>
        <end position="242"/>
    </location>
</feature>
<dbReference type="WBParaSite" id="SSLN_0001911501-mRNA-1">
    <property type="protein sequence ID" value="SSLN_0001911501-mRNA-1"/>
    <property type="gene ID" value="SSLN_0001911501"/>
</dbReference>
<feature type="compositionally biased region" description="Basic and acidic residues" evidence="1">
    <location>
        <begin position="126"/>
        <end position="137"/>
    </location>
</feature>
<dbReference type="OrthoDB" id="297923at2759"/>
<dbReference type="AlphaFoldDB" id="A0A183TPM2"/>
<dbReference type="InterPro" id="IPR023247">
    <property type="entry name" value="IC97/Dnai7-like"/>
</dbReference>
<protein>
    <submittedName>
        <fullName evidence="4">CAF1C_H4-bd domain-containing protein</fullName>
    </submittedName>
</protein>
<sequence length="280" mass="31022">MPDDAVDLCDFHVIGGVFQFDLLTLPRQPRTGRGWLITTCVVPPKLTPFDYVVDRPDDDEGEEEEEEEDAETEEADDEEEEDEEEDEEEEEGNKEASQGAETRGAKGGGEAATAAAPASKVQGVLEKTEKKTEEKPPVKVKLRLPACLIIPEEPLLACWDPETMFWRTDGIVIDKFNKEKNEITFRAAVFGTLAVFQEYHLNMPFLNWELRPLPMKVVRHEEPEDEDAAKKTDAEPDSKDAQAPEAVKGAAGGVGAAKTEVSPYAFIYSQSSLSLRCSCS</sequence>
<reference evidence="2 3" key="2">
    <citation type="submission" date="2018-11" db="EMBL/GenBank/DDBJ databases">
        <authorList>
            <consortium name="Pathogen Informatics"/>
        </authorList>
    </citation>
    <scope>NUCLEOTIDE SEQUENCE [LARGE SCALE GENOMIC DNA]</scope>
    <source>
        <strain evidence="2 3">NST_G2</strain>
    </source>
</reference>
<dbReference type="GO" id="GO:0048487">
    <property type="term" value="F:beta-tubulin binding"/>
    <property type="evidence" value="ECO:0007669"/>
    <property type="project" value="TreeGrafter"/>
</dbReference>
<reference evidence="4" key="1">
    <citation type="submission" date="2016-06" db="UniProtKB">
        <authorList>
            <consortium name="WormBaseParasite"/>
        </authorList>
    </citation>
    <scope>IDENTIFICATION</scope>
</reference>
<organism evidence="4">
    <name type="scientific">Schistocephalus solidus</name>
    <name type="common">Tapeworm</name>
    <dbReference type="NCBI Taxonomy" id="70667"/>
    <lineage>
        <taxon>Eukaryota</taxon>
        <taxon>Metazoa</taxon>
        <taxon>Spiralia</taxon>
        <taxon>Lophotrochozoa</taxon>
        <taxon>Platyhelminthes</taxon>
        <taxon>Cestoda</taxon>
        <taxon>Eucestoda</taxon>
        <taxon>Diphyllobothriidea</taxon>
        <taxon>Diphyllobothriidae</taxon>
        <taxon>Schistocephalus</taxon>
    </lineage>
</organism>
<accession>A0A183TPM2</accession>
<dbReference type="PANTHER" id="PTHR20929">
    <property type="entry name" value="LUNG ADENOMA SUSCEPTIBILITY 1-RELATED"/>
    <property type="match status" value="1"/>
</dbReference>
<dbReference type="Proteomes" id="UP000275846">
    <property type="component" value="Unassembled WGS sequence"/>
</dbReference>
<dbReference type="GO" id="GO:0005930">
    <property type="term" value="C:axoneme"/>
    <property type="evidence" value="ECO:0007669"/>
    <property type="project" value="TreeGrafter"/>
</dbReference>
<proteinExistence type="predicted"/>
<evidence type="ECO:0000256" key="1">
    <source>
        <dbReference type="SAM" id="MobiDB-lite"/>
    </source>
</evidence>
<gene>
    <name evidence="2" type="ORF">SSLN_LOCUS18420</name>
</gene>
<evidence type="ECO:0000313" key="2">
    <source>
        <dbReference type="EMBL" id="VDM04806.1"/>
    </source>
</evidence>
<dbReference type="GO" id="GO:0008017">
    <property type="term" value="F:microtubule binding"/>
    <property type="evidence" value="ECO:0007669"/>
    <property type="project" value="TreeGrafter"/>
</dbReference>
<evidence type="ECO:0000313" key="4">
    <source>
        <dbReference type="WBParaSite" id="SSLN_0001911501-mRNA-1"/>
    </source>
</evidence>
<feature type="region of interest" description="Disordered" evidence="1">
    <location>
        <begin position="220"/>
        <end position="255"/>
    </location>
</feature>
<name>A0A183TPM2_SCHSO</name>
<dbReference type="EMBL" id="UYSU01044375">
    <property type="protein sequence ID" value="VDM04806.1"/>
    <property type="molecule type" value="Genomic_DNA"/>
</dbReference>
<evidence type="ECO:0000313" key="3">
    <source>
        <dbReference type="Proteomes" id="UP000275846"/>
    </source>
</evidence>
<dbReference type="STRING" id="70667.A0A183TPM2"/>
<feature type="region of interest" description="Disordered" evidence="1">
    <location>
        <begin position="47"/>
        <end position="137"/>
    </location>
</feature>
<keyword evidence="3" id="KW-1185">Reference proteome</keyword>
<dbReference type="PANTHER" id="PTHR20929:SF11">
    <property type="entry name" value="DYNEIN AXONEMAL INTERMEDIATE CHAIN 7"/>
    <property type="match status" value="1"/>
</dbReference>
<dbReference type="PRINTS" id="PR02043">
    <property type="entry name" value="CANCERSCCP1"/>
</dbReference>
<feature type="compositionally biased region" description="Acidic residues" evidence="1">
    <location>
        <begin position="56"/>
        <end position="92"/>
    </location>
</feature>